<dbReference type="InterPro" id="IPR052196">
    <property type="entry name" value="Bact_Kbp"/>
</dbReference>
<feature type="coiled-coil region" evidence="1">
    <location>
        <begin position="102"/>
        <end position="140"/>
    </location>
</feature>
<feature type="domain" description="LysM" evidence="2">
    <location>
        <begin position="182"/>
        <end position="233"/>
    </location>
</feature>
<dbReference type="InterPro" id="IPR036779">
    <property type="entry name" value="LysM_dom_sf"/>
</dbReference>
<dbReference type="Pfam" id="PF01476">
    <property type="entry name" value="LysM"/>
    <property type="match status" value="1"/>
</dbReference>
<dbReference type="PROSITE" id="PS51782">
    <property type="entry name" value="LYSM"/>
    <property type="match status" value="1"/>
</dbReference>
<dbReference type="PANTHER" id="PTHR34700">
    <property type="entry name" value="POTASSIUM BINDING PROTEIN KBP"/>
    <property type="match status" value="1"/>
</dbReference>
<dbReference type="SMART" id="SM00257">
    <property type="entry name" value="LysM"/>
    <property type="match status" value="1"/>
</dbReference>
<dbReference type="Gene3D" id="3.10.350.10">
    <property type="entry name" value="LysM domain"/>
    <property type="match status" value="1"/>
</dbReference>
<sequence length="236" mass="26163">MQKRKVFGILGAMLLLCALAGSAGVAQGGSSLEAIESELESLEKEYVQLSQTIVEAKDISLETMVKMAEFKEEVLYRLGLWRAKLAEGLINTIEARGLKASIEELRVEVSLAKEMAASARIQADQAIKETRELAKQTQEKTDMILAKVDDIIRRVRNLEKGLGGKASIKFKSTGLYKTKAKNIYEVKEGDSLWRIAGSKDVYNDPAKWRTIYEANKDRIGDVAVIYPGQKLVIPAE</sequence>
<dbReference type="SUPFAM" id="SSF54106">
    <property type="entry name" value="LysM domain"/>
    <property type="match status" value="1"/>
</dbReference>
<dbReference type="PANTHER" id="PTHR34700:SF4">
    <property type="entry name" value="PHAGE-LIKE ELEMENT PBSX PROTEIN XKDP"/>
    <property type="match status" value="1"/>
</dbReference>
<accession>A0A0F8XWT8</accession>
<dbReference type="CDD" id="cd00118">
    <property type="entry name" value="LysM"/>
    <property type="match status" value="1"/>
</dbReference>
<keyword evidence="1" id="KW-0175">Coiled coil</keyword>
<dbReference type="EMBL" id="LAZR01056788">
    <property type="protein sequence ID" value="KKK73433.1"/>
    <property type="molecule type" value="Genomic_DNA"/>
</dbReference>
<evidence type="ECO:0000313" key="3">
    <source>
        <dbReference type="EMBL" id="KKK73433.1"/>
    </source>
</evidence>
<dbReference type="InterPro" id="IPR018392">
    <property type="entry name" value="LysM"/>
</dbReference>
<reference evidence="3" key="1">
    <citation type="journal article" date="2015" name="Nature">
        <title>Complex archaea that bridge the gap between prokaryotes and eukaryotes.</title>
        <authorList>
            <person name="Spang A."/>
            <person name="Saw J.H."/>
            <person name="Jorgensen S.L."/>
            <person name="Zaremba-Niedzwiedzka K."/>
            <person name="Martijn J."/>
            <person name="Lind A.E."/>
            <person name="van Eijk R."/>
            <person name="Schleper C."/>
            <person name="Guy L."/>
            <person name="Ettema T.J."/>
        </authorList>
    </citation>
    <scope>NUCLEOTIDE SEQUENCE</scope>
</reference>
<comment type="caution">
    <text evidence="3">The sequence shown here is derived from an EMBL/GenBank/DDBJ whole genome shotgun (WGS) entry which is preliminary data.</text>
</comment>
<evidence type="ECO:0000259" key="2">
    <source>
        <dbReference type="PROSITE" id="PS51782"/>
    </source>
</evidence>
<organism evidence="3">
    <name type="scientific">marine sediment metagenome</name>
    <dbReference type="NCBI Taxonomy" id="412755"/>
    <lineage>
        <taxon>unclassified sequences</taxon>
        <taxon>metagenomes</taxon>
        <taxon>ecological metagenomes</taxon>
    </lineage>
</organism>
<dbReference type="AlphaFoldDB" id="A0A0F8XWT8"/>
<protein>
    <recommendedName>
        <fullName evidence="2">LysM domain-containing protein</fullName>
    </recommendedName>
</protein>
<feature type="coiled-coil region" evidence="1">
    <location>
        <begin position="25"/>
        <end position="59"/>
    </location>
</feature>
<evidence type="ECO:0000256" key="1">
    <source>
        <dbReference type="SAM" id="Coils"/>
    </source>
</evidence>
<gene>
    <name evidence="3" type="ORF">LCGC14_2893870</name>
</gene>
<proteinExistence type="predicted"/>
<name>A0A0F8XWT8_9ZZZZ</name>